<organism evidence="8 9">
    <name type="scientific">Lophiostoma macrostomum CBS 122681</name>
    <dbReference type="NCBI Taxonomy" id="1314788"/>
    <lineage>
        <taxon>Eukaryota</taxon>
        <taxon>Fungi</taxon>
        <taxon>Dikarya</taxon>
        <taxon>Ascomycota</taxon>
        <taxon>Pezizomycotina</taxon>
        <taxon>Dothideomycetes</taxon>
        <taxon>Pleosporomycetidae</taxon>
        <taxon>Pleosporales</taxon>
        <taxon>Lophiostomataceae</taxon>
        <taxon>Lophiostoma</taxon>
    </lineage>
</organism>
<comment type="similarity">
    <text evidence="2">Belongs to the ORC6 family.</text>
</comment>
<evidence type="ECO:0000256" key="3">
    <source>
        <dbReference type="ARBA" id="ARBA00022705"/>
    </source>
</evidence>
<dbReference type="GO" id="GO:0006260">
    <property type="term" value="P:DNA replication"/>
    <property type="evidence" value="ECO:0007669"/>
    <property type="project" value="UniProtKB-KW"/>
</dbReference>
<feature type="compositionally biased region" description="Polar residues" evidence="6">
    <location>
        <begin position="116"/>
        <end position="127"/>
    </location>
</feature>
<dbReference type="EMBL" id="MU004334">
    <property type="protein sequence ID" value="KAF2656587.1"/>
    <property type="molecule type" value="Genomic_DNA"/>
</dbReference>
<keyword evidence="3" id="KW-0235">DNA replication</keyword>
<dbReference type="GO" id="GO:0003677">
    <property type="term" value="F:DNA binding"/>
    <property type="evidence" value="ECO:0007669"/>
    <property type="project" value="UniProtKB-KW"/>
</dbReference>
<evidence type="ECO:0000256" key="4">
    <source>
        <dbReference type="ARBA" id="ARBA00023125"/>
    </source>
</evidence>
<dbReference type="AlphaFoldDB" id="A0A6A6TBA2"/>
<keyword evidence="9" id="KW-1185">Reference proteome</keyword>
<sequence>MNRASIEQALTGLMPTLNGPLPPELMDLALSLLARSRNVAQSLKPDEEIARPYACAQLACERLKKRLNLPTISSRPPCPPRIYKKLYSYLESALPEASKSAPNTPRKTAAQGAASARSTPKTPLSNRKTPRSRAREQQPAQAPPEWTMAVTRALAKAFSQPAVIPHVYTGVESTFPFLAQTATASAPETPSKRPRRTAAAPQPPTADLSDTRVLSLIAVVLFYVLSRMLDQDITPEQYVEWRLKAISIVLESPAGSDSTQDALITEIEDLMRMAQAEGWLGMDWYSNIIPAQDVDDMEGVVMTNGEERASLGKGRSLRDGFANENIGLGTMMQEATDYLGERQRAAYRRWKASMVARIEEIEAS</sequence>
<feature type="domain" description="ORC6 first cyclin-like" evidence="7">
    <location>
        <begin position="10"/>
        <end position="94"/>
    </location>
</feature>
<evidence type="ECO:0000256" key="6">
    <source>
        <dbReference type="SAM" id="MobiDB-lite"/>
    </source>
</evidence>
<evidence type="ECO:0000259" key="7">
    <source>
        <dbReference type="Pfam" id="PF05460"/>
    </source>
</evidence>
<evidence type="ECO:0000256" key="2">
    <source>
        <dbReference type="ARBA" id="ARBA00010840"/>
    </source>
</evidence>
<evidence type="ECO:0000313" key="9">
    <source>
        <dbReference type="Proteomes" id="UP000799324"/>
    </source>
</evidence>
<feature type="region of interest" description="Disordered" evidence="6">
    <location>
        <begin position="182"/>
        <end position="207"/>
    </location>
</feature>
<keyword evidence="5" id="KW-0539">Nucleus</keyword>
<accession>A0A6A6TBA2</accession>
<dbReference type="GO" id="GO:0005664">
    <property type="term" value="C:nuclear origin of replication recognition complex"/>
    <property type="evidence" value="ECO:0007669"/>
    <property type="project" value="InterPro"/>
</dbReference>
<dbReference type="Proteomes" id="UP000799324">
    <property type="component" value="Unassembled WGS sequence"/>
</dbReference>
<dbReference type="OrthoDB" id="5367324at2759"/>
<evidence type="ECO:0000313" key="8">
    <source>
        <dbReference type="EMBL" id="KAF2656587.1"/>
    </source>
</evidence>
<evidence type="ECO:0000256" key="5">
    <source>
        <dbReference type="ARBA" id="ARBA00023242"/>
    </source>
</evidence>
<feature type="region of interest" description="Disordered" evidence="6">
    <location>
        <begin position="95"/>
        <end position="146"/>
    </location>
</feature>
<dbReference type="InterPro" id="IPR008721">
    <property type="entry name" value="ORC6_cyclin_first"/>
</dbReference>
<gene>
    <name evidence="8" type="ORF">K491DRAFT_677891</name>
</gene>
<protein>
    <recommendedName>
        <fullName evidence="7">ORC6 first cyclin-like domain-containing protein</fullName>
    </recommendedName>
</protein>
<keyword evidence="4" id="KW-0238">DNA-binding</keyword>
<name>A0A6A6TBA2_9PLEO</name>
<evidence type="ECO:0000256" key="1">
    <source>
        <dbReference type="ARBA" id="ARBA00004123"/>
    </source>
</evidence>
<proteinExistence type="inferred from homology"/>
<dbReference type="Pfam" id="PF05460">
    <property type="entry name" value="ORC6"/>
    <property type="match status" value="1"/>
</dbReference>
<reference evidence="8" key="1">
    <citation type="journal article" date="2020" name="Stud. Mycol.">
        <title>101 Dothideomycetes genomes: a test case for predicting lifestyles and emergence of pathogens.</title>
        <authorList>
            <person name="Haridas S."/>
            <person name="Albert R."/>
            <person name="Binder M."/>
            <person name="Bloem J."/>
            <person name="Labutti K."/>
            <person name="Salamov A."/>
            <person name="Andreopoulos B."/>
            <person name="Baker S."/>
            <person name="Barry K."/>
            <person name="Bills G."/>
            <person name="Bluhm B."/>
            <person name="Cannon C."/>
            <person name="Castanera R."/>
            <person name="Culley D."/>
            <person name="Daum C."/>
            <person name="Ezra D."/>
            <person name="Gonzalez J."/>
            <person name="Henrissat B."/>
            <person name="Kuo A."/>
            <person name="Liang C."/>
            <person name="Lipzen A."/>
            <person name="Lutzoni F."/>
            <person name="Magnuson J."/>
            <person name="Mondo S."/>
            <person name="Nolan M."/>
            <person name="Ohm R."/>
            <person name="Pangilinan J."/>
            <person name="Park H.-J."/>
            <person name="Ramirez L."/>
            <person name="Alfaro M."/>
            <person name="Sun H."/>
            <person name="Tritt A."/>
            <person name="Yoshinaga Y."/>
            <person name="Zwiers L.-H."/>
            <person name="Turgeon B."/>
            <person name="Goodwin S."/>
            <person name="Spatafora J."/>
            <person name="Crous P."/>
            <person name="Grigoriev I."/>
        </authorList>
    </citation>
    <scope>NUCLEOTIDE SEQUENCE</scope>
    <source>
        <strain evidence="8">CBS 122681</strain>
    </source>
</reference>
<comment type="subcellular location">
    <subcellularLocation>
        <location evidence="1">Nucleus</location>
    </subcellularLocation>
</comment>